<name>A0ABZ3BN39_BURPY</name>
<evidence type="ECO:0000313" key="1">
    <source>
        <dbReference type="EMBL" id="WZW56656.1"/>
    </source>
</evidence>
<dbReference type="InterPro" id="IPR025091">
    <property type="entry name" value="DUF4019"/>
</dbReference>
<accession>A0ABZ3BN39</accession>
<gene>
    <name evidence="1" type="ORF">WN985_29535</name>
</gene>
<dbReference type="EMBL" id="CP150850">
    <property type="protein sequence ID" value="WZW56656.1"/>
    <property type="molecule type" value="Genomic_DNA"/>
</dbReference>
<protein>
    <submittedName>
        <fullName evidence="1">DUF4019 domain-containing protein</fullName>
    </submittedName>
</protein>
<organism evidence="1 2">
    <name type="scientific">Burkholderia pyrrocinia</name>
    <name type="common">Pseudomonas pyrrocinia</name>
    <dbReference type="NCBI Taxonomy" id="60550"/>
    <lineage>
        <taxon>Bacteria</taxon>
        <taxon>Pseudomonadati</taxon>
        <taxon>Pseudomonadota</taxon>
        <taxon>Betaproteobacteria</taxon>
        <taxon>Burkholderiales</taxon>
        <taxon>Burkholderiaceae</taxon>
        <taxon>Burkholderia</taxon>
        <taxon>Burkholderia cepacia complex</taxon>
    </lineage>
</organism>
<dbReference type="Pfam" id="PF13211">
    <property type="entry name" value="DUF4019"/>
    <property type="match status" value="1"/>
</dbReference>
<evidence type="ECO:0000313" key="2">
    <source>
        <dbReference type="Proteomes" id="UP001484179"/>
    </source>
</evidence>
<proteinExistence type="predicted"/>
<dbReference type="Proteomes" id="UP001484179">
    <property type="component" value="Chromosome 2"/>
</dbReference>
<dbReference type="RefSeq" id="WP_342310514.1">
    <property type="nucleotide sequence ID" value="NZ_CP150850.1"/>
</dbReference>
<reference evidence="1 2" key="1">
    <citation type="submission" date="2024-04" db="EMBL/GenBank/DDBJ databases">
        <title>Biological Control Activity of Plant Growth Promoting Rhizobacteria Burkholderia pyrrocinia BX1 against Tobacco black shank Introduction Tobacco black shank (TBS) caused by the oomycete Phytophthora. nicotianae (P. nicotianae) has become a destructive soil.</title>
        <authorList>
            <person name="Liu X."/>
            <person name="Shu C."/>
        </authorList>
    </citation>
    <scope>NUCLEOTIDE SEQUENCE [LARGE SCALE GENOMIC DNA]</scope>
    <source>
        <strain evidence="1 2">BX1</strain>
    </source>
</reference>
<sequence>MNIPIDDVEMAIGVARQWVDLIDKGDTGAAWATSSPILRRSISLRYWAIYIDSTREALGAPVARAWLGVRRHVDAAVSPKKECLIVLFETAYSSGTFHEQVVLHINAGKWVPVRFAVRPITSSEVCDPIAPSDFQRLDTFPISKDIQSDRIADQ</sequence>
<keyword evidence="2" id="KW-1185">Reference proteome</keyword>